<dbReference type="Gene3D" id="3.40.1780.10">
    <property type="entry name" value="QueA-like"/>
    <property type="match status" value="1"/>
</dbReference>
<comment type="pathway">
    <text evidence="2 13">tRNA modification; tRNA-queuosine biosynthesis.</text>
</comment>
<evidence type="ECO:0000256" key="5">
    <source>
        <dbReference type="ARBA" id="ARBA00022679"/>
    </source>
</evidence>
<name>A0A1M7YZX7_9VIBR</name>
<dbReference type="STRING" id="1117707.VQ7734_03882"/>
<comment type="similarity">
    <text evidence="9 13">Belongs to the QueA family.</text>
</comment>
<evidence type="ECO:0000256" key="2">
    <source>
        <dbReference type="ARBA" id="ARBA00004691"/>
    </source>
</evidence>
<dbReference type="HAMAP" id="MF_00113">
    <property type="entry name" value="QueA"/>
    <property type="match status" value="1"/>
</dbReference>
<keyword evidence="15" id="KW-1185">Reference proteome</keyword>
<keyword evidence="5 13" id="KW-0808">Transferase</keyword>
<dbReference type="FunFam" id="3.40.1780.10:FF:000001">
    <property type="entry name" value="S-adenosylmethionine:tRNA ribosyltransferase-isomerase"/>
    <property type="match status" value="1"/>
</dbReference>
<dbReference type="NCBIfam" id="NF001140">
    <property type="entry name" value="PRK00147.1"/>
    <property type="match status" value="1"/>
</dbReference>
<dbReference type="InterPro" id="IPR003699">
    <property type="entry name" value="QueA"/>
</dbReference>
<protein>
    <recommendedName>
        <fullName evidence="11 13">S-adenosylmethionine:tRNA ribosyltransferase-isomerase</fullName>
        <ecNumber evidence="10 13">2.4.99.17</ecNumber>
    </recommendedName>
    <alternativeName>
        <fullName evidence="12 13">Queuosine biosynthesis protein QueA</fullName>
    </alternativeName>
</protein>
<comment type="subunit">
    <text evidence="3 13">Monomer.</text>
</comment>
<evidence type="ECO:0000256" key="1">
    <source>
        <dbReference type="ARBA" id="ARBA00004496"/>
    </source>
</evidence>
<dbReference type="Pfam" id="PF02547">
    <property type="entry name" value="Queuosine_synth"/>
    <property type="match status" value="1"/>
</dbReference>
<gene>
    <name evidence="13 14" type="primary">queA</name>
    <name evidence="14" type="ORF">VQ7734_03882</name>
</gene>
<proteinExistence type="inferred from homology"/>
<dbReference type="InterPro" id="IPR036100">
    <property type="entry name" value="QueA_sf"/>
</dbReference>
<accession>A0A1M7YZX7</accession>
<evidence type="ECO:0000313" key="15">
    <source>
        <dbReference type="Proteomes" id="UP000184600"/>
    </source>
</evidence>
<evidence type="ECO:0000256" key="3">
    <source>
        <dbReference type="ARBA" id="ARBA00011245"/>
    </source>
</evidence>
<evidence type="ECO:0000256" key="10">
    <source>
        <dbReference type="ARBA" id="ARBA00066503"/>
    </source>
</evidence>
<dbReference type="NCBIfam" id="TIGR00113">
    <property type="entry name" value="queA"/>
    <property type="match status" value="1"/>
</dbReference>
<dbReference type="GO" id="GO:0005737">
    <property type="term" value="C:cytoplasm"/>
    <property type="evidence" value="ECO:0007669"/>
    <property type="project" value="UniProtKB-SubCell"/>
</dbReference>
<comment type="function">
    <text evidence="13">Transfers and isomerizes the ribose moiety from AdoMet to the 7-aminomethyl group of 7-deazaguanine (preQ1-tRNA) to give epoxyqueuosine (oQ-tRNA).</text>
</comment>
<dbReference type="SUPFAM" id="SSF111337">
    <property type="entry name" value="QueA-like"/>
    <property type="match status" value="1"/>
</dbReference>
<sequence>MNLLNVLPLRKISVYTTALQMSQSNSMKTGTMQVSDFYFDLPDELIARYPKSERSASRLLQLNGNTGAVADGAFKDVLDLVAPGDLLVFNNTRVIPARMFGRKSSGGKIEVLVERILDEHHILAHVRSSKAPKPGAALFLGEQDEYQATMVSRQEALFEIRFESERPVLDILDDIGHMPLPPYIDRPDEDADKERYQTVYNKKPGAVAAPTAGLHFDDELLEQISAKGVEMAYVTLHVGAGTFQPVRVDNINDHHMHAEYVEVSQEVVDAIQTTKVRGGRVIAVGTTSVRSLESAAQNGLKNGTGLAPFFGDTSIFIYPGYEYQVIDCLITNFHLPESTLIMLVSAFAGYEHVMKAYQHAVKEKYRFFSYGDAMFIEKKNG</sequence>
<evidence type="ECO:0000256" key="12">
    <source>
        <dbReference type="ARBA" id="ARBA00076160"/>
    </source>
</evidence>
<dbReference type="InterPro" id="IPR042118">
    <property type="entry name" value="QueA_dom1"/>
</dbReference>
<keyword evidence="4 13" id="KW-0963">Cytoplasm</keyword>
<keyword evidence="6 13" id="KW-0949">S-adenosyl-L-methionine</keyword>
<evidence type="ECO:0000256" key="8">
    <source>
        <dbReference type="ARBA" id="ARBA00052751"/>
    </source>
</evidence>
<evidence type="ECO:0000313" key="14">
    <source>
        <dbReference type="EMBL" id="SHO58112.1"/>
    </source>
</evidence>
<evidence type="ECO:0000256" key="4">
    <source>
        <dbReference type="ARBA" id="ARBA00022490"/>
    </source>
</evidence>
<dbReference type="Gene3D" id="2.40.10.240">
    <property type="entry name" value="QueA-like"/>
    <property type="match status" value="1"/>
</dbReference>
<dbReference type="FunFam" id="2.40.10.240:FF:000001">
    <property type="entry name" value="S-adenosylmethionine:tRNA ribosyltransferase-isomerase"/>
    <property type="match status" value="1"/>
</dbReference>
<evidence type="ECO:0000256" key="6">
    <source>
        <dbReference type="ARBA" id="ARBA00022691"/>
    </source>
</evidence>
<dbReference type="AlphaFoldDB" id="A0A1M7YZX7"/>
<dbReference type="EMBL" id="FRFG01000054">
    <property type="protein sequence ID" value="SHO58112.1"/>
    <property type="molecule type" value="Genomic_DNA"/>
</dbReference>
<dbReference type="Proteomes" id="UP000184600">
    <property type="component" value="Unassembled WGS sequence"/>
</dbReference>
<dbReference type="PANTHER" id="PTHR30307">
    <property type="entry name" value="S-ADENOSYLMETHIONINE:TRNA RIBOSYLTRANSFERASE-ISOMERASE"/>
    <property type="match status" value="1"/>
</dbReference>
<evidence type="ECO:0000256" key="13">
    <source>
        <dbReference type="HAMAP-Rule" id="MF_00113"/>
    </source>
</evidence>
<evidence type="ECO:0000256" key="7">
    <source>
        <dbReference type="ARBA" id="ARBA00022785"/>
    </source>
</evidence>
<dbReference type="GO" id="GO:0051075">
    <property type="term" value="F:S-adenosylmethionine:tRNA ribosyltransferase-isomerase activity"/>
    <property type="evidence" value="ECO:0007669"/>
    <property type="project" value="UniProtKB-EC"/>
</dbReference>
<comment type="catalytic activity">
    <reaction evidence="8 13">
        <text>7-aminomethyl-7-carbaguanosine(34) in tRNA + S-adenosyl-L-methionine = epoxyqueuosine(34) in tRNA + adenine + L-methionine + 2 H(+)</text>
        <dbReference type="Rhea" id="RHEA:32155"/>
        <dbReference type="Rhea" id="RHEA-COMP:10342"/>
        <dbReference type="Rhea" id="RHEA-COMP:18582"/>
        <dbReference type="ChEBI" id="CHEBI:15378"/>
        <dbReference type="ChEBI" id="CHEBI:16708"/>
        <dbReference type="ChEBI" id="CHEBI:57844"/>
        <dbReference type="ChEBI" id="CHEBI:59789"/>
        <dbReference type="ChEBI" id="CHEBI:82833"/>
        <dbReference type="ChEBI" id="CHEBI:194443"/>
        <dbReference type="EC" id="2.4.99.17"/>
    </reaction>
</comment>
<keyword evidence="14" id="KW-0413">Isomerase</keyword>
<dbReference type="PANTHER" id="PTHR30307:SF0">
    <property type="entry name" value="S-ADENOSYLMETHIONINE:TRNA RIBOSYLTRANSFERASE-ISOMERASE"/>
    <property type="match status" value="1"/>
</dbReference>
<dbReference type="InterPro" id="IPR042119">
    <property type="entry name" value="QueA_dom2"/>
</dbReference>
<keyword evidence="14" id="KW-0328">Glycosyltransferase</keyword>
<dbReference type="UniPathway" id="UPA00392"/>
<comment type="subcellular location">
    <subcellularLocation>
        <location evidence="1 13">Cytoplasm</location>
    </subcellularLocation>
</comment>
<dbReference type="EC" id="2.4.99.17" evidence="10 13"/>
<reference evidence="15" key="1">
    <citation type="submission" date="2016-12" db="EMBL/GenBank/DDBJ databases">
        <authorList>
            <person name="Rodrigo-Torres L."/>
            <person name="Arahal R.D."/>
            <person name="Lucena T."/>
        </authorList>
    </citation>
    <scope>NUCLEOTIDE SEQUENCE [LARGE SCALE GENOMIC DNA]</scope>
</reference>
<keyword evidence="7 13" id="KW-0671">Queuosine biosynthesis</keyword>
<evidence type="ECO:0000256" key="9">
    <source>
        <dbReference type="ARBA" id="ARBA00061210"/>
    </source>
</evidence>
<evidence type="ECO:0000256" key="11">
    <source>
        <dbReference type="ARBA" id="ARBA00069325"/>
    </source>
</evidence>
<organism evidence="14 15">
    <name type="scientific">Vibrio quintilis</name>
    <dbReference type="NCBI Taxonomy" id="1117707"/>
    <lineage>
        <taxon>Bacteria</taxon>
        <taxon>Pseudomonadati</taxon>
        <taxon>Pseudomonadota</taxon>
        <taxon>Gammaproteobacteria</taxon>
        <taxon>Vibrionales</taxon>
        <taxon>Vibrionaceae</taxon>
        <taxon>Vibrio</taxon>
    </lineage>
</organism>
<dbReference type="GO" id="GO:0008616">
    <property type="term" value="P:tRNA queuosine(34) biosynthetic process"/>
    <property type="evidence" value="ECO:0007669"/>
    <property type="project" value="UniProtKB-UniRule"/>
</dbReference>